<dbReference type="Proteomes" id="UP000075430">
    <property type="component" value="Unassembled WGS sequence"/>
</dbReference>
<gene>
    <name evidence="9" type="ORF">AXI58_05635</name>
</gene>
<comment type="similarity">
    <text evidence="6">Belongs to the YccS/YhfK family.</text>
</comment>
<comment type="subcellular location">
    <subcellularLocation>
        <location evidence="1">Cell membrane</location>
        <topology evidence="1">Multi-pass membrane protein</topology>
    </subcellularLocation>
</comment>
<dbReference type="OrthoDB" id="2931138at2"/>
<dbReference type="InterPro" id="IPR049453">
    <property type="entry name" value="Memb_transporter_dom"/>
</dbReference>
<evidence type="ECO:0000313" key="10">
    <source>
        <dbReference type="Proteomes" id="UP000075430"/>
    </source>
</evidence>
<dbReference type="PANTHER" id="PTHR30509:SF9">
    <property type="entry name" value="MULTIDRUG RESISTANCE PROTEIN MDTO"/>
    <property type="match status" value="1"/>
</dbReference>
<dbReference type="Pfam" id="PF13515">
    <property type="entry name" value="FUSC_2"/>
    <property type="match status" value="1"/>
</dbReference>
<evidence type="ECO:0000256" key="3">
    <source>
        <dbReference type="ARBA" id="ARBA00022692"/>
    </source>
</evidence>
<keyword evidence="2" id="KW-1003">Cell membrane</keyword>
<keyword evidence="5 7" id="KW-0472">Membrane</keyword>
<keyword evidence="10" id="KW-1185">Reference proteome</keyword>
<protein>
    <recommendedName>
        <fullName evidence="8">Integral membrane bound transporter domain-containing protein</fullName>
    </recommendedName>
</protein>
<feature type="transmembrane region" description="Helical" evidence="7">
    <location>
        <begin position="132"/>
        <end position="150"/>
    </location>
</feature>
<name>A0A150F2V3_9BACI</name>
<evidence type="ECO:0000256" key="2">
    <source>
        <dbReference type="ARBA" id="ARBA00022475"/>
    </source>
</evidence>
<reference evidence="10" key="1">
    <citation type="submission" date="2016-02" db="EMBL/GenBank/DDBJ databases">
        <authorList>
            <person name="Dunlap C."/>
        </authorList>
    </citation>
    <scope>NUCLEOTIDE SEQUENCE [LARGE SCALE GENOMIC DNA]</scope>
    <source>
        <strain evidence="10">NRRL B-41092</strain>
    </source>
</reference>
<evidence type="ECO:0000256" key="5">
    <source>
        <dbReference type="ARBA" id="ARBA00023136"/>
    </source>
</evidence>
<dbReference type="STRING" id="1793963.AXI58_05635"/>
<dbReference type="RefSeq" id="WP_061523450.1">
    <property type="nucleotide sequence ID" value="NZ_JARLZY010000012.1"/>
</dbReference>
<evidence type="ECO:0000256" key="6">
    <source>
        <dbReference type="ARBA" id="ARBA00043993"/>
    </source>
</evidence>
<sequence length="338" mass="38826">MEKNKKIENKTSLVWKMAIASAVSWEVAKLAGSEHPYLAPLSVILCLQTTIDQSIRFSFHRIVGTAIGVILTAYLVSHLQMNGWILGLLMLGGTYIAKWLRLDVTVLHQVALTILLVFTFERNSKDYAMDRIIDTVIGVIIAILIQMFLFPPDFTKKAAESFRTLAHQLSEILLELSKWVQLEWGQGKGNIMEYKMNNLLQELHTTKEMLQTASKSLKFNPISKKHKTVLSRYQIEMEKMNAGYEYISNIVKTLKEWEKEETLSSSDKMELGNDLKVLSEFFEGFKGIQQGEINNWKQKEQNMLLESLRSKMVLYPPPGHKVYKDSFFLETIKLLKSL</sequence>
<evidence type="ECO:0000259" key="8">
    <source>
        <dbReference type="Pfam" id="PF13515"/>
    </source>
</evidence>
<evidence type="ECO:0000256" key="1">
    <source>
        <dbReference type="ARBA" id="ARBA00004651"/>
    </source>
</evidence>
<dbReference type="AlphaFoldDB" id="A0A150F2V3"/>
<comment type="caution">
    <text evidence="9">The sequence shown here is derived from an EMBL/GenBank/DDBJ whole genome shotgun (WGS) entry which is preliminary data.</text>
</comment>
<proteinExistence type="inferred from homology"/>
<dbReference type="EMBL" id="LSBA01000039">
    <property type="protein sequence ID" value="KXZ13224.1"/>
    <property type="molecule type" value="Genomic_DNA"/>
</dbReference>
<feature type="transmembrane region" description="Helical" evidence="7">
    <location>
        <begin position="62"/>
        <end position="79"/>
    </location>
</feature>
<keyword evidence="3 7" id="KW-0812">Transmembrane</keyword>
<keyword evidence="4 7" id="KW-1133">Transmembrane helix</keyword>
<evidence type="ECO:0000313" key="9">
    <source>
        <dbReference type="EMBL" id="KXZ13224.1"/>
    </source>
</evidence>
<dbReference type="GO" id="GO:0005886">
    <property type="term" value="C:plasma membrane"/>
    <property type="evidence" value="ECO:0007669"/>
    <property type="project" value="UniProtKB-SubCell"/>
</dbReference>
<evidence type="ECO:0000256" key="4">
    <source>
        <dbReference type="ARBA" id="ARBA00022989"/>
    </source>
</evidence>
<feature type="domain" description="Integral membrane bound transporter" evidence="8">
    <location>
        <begin position="25"/>
        <end position="145"/>
    </location>
</feature>
<organism evidence="9 10">
    <name type="scientific">Bacillus nakamurai</name>
    <dbReference type="NCBI Taxonomy" id="1793963"/>
    <lineage>
        <taxon>Bacteria</taxon>
        <taxon>Bacillati</taxon>
        <taxon>Bacillota</taxon>
        <taxon>Bacilli</taxon>
        <taxon>Bacillales</taxon>
        <taxon>Bacillaceae</taxon>
        <taxon>Bacillus</taxon>
    </lineage>
</organism>
<dbReference type="PANTHER" id="PTHR30509">
    <property type="entry name" value="P-HYDROXYBENZOIC ACID EFFLUX PUMP SUBUNIT-RELATED"/>
    <property type="match status" value="1"/>
</dbReference>
<accession>A0A150F2V3</accession>
<feature type="transmembrane region" description="Helical" evidence="7">
    <location>
        <begin position="99"/>
        <end position="120"/>
    </location>
</feature>
<evidence type="ECO:0000256" key="7">
    <source>
        <dbReference type="SAM" id="Phobius"/>
    </source>
</evidence>